<dbReference type="SUPFAM" id="SSF53474">
    <property type="entry name" value="alpha/beta-Hydrolases"/>
    <property type="match status" value="1"/>
</dbReference>
<dbReference type="InterPro" id="IPR010297">
    <property type="entry name" value="DUF900_hydrolase"/>
</dbReference>
<dbReference type="Proteomes" id="UP000346198">
    <property type="component" value="Unassembled WGS sequence"/>
</dbReference>
<name>A0A6C2UMX7_9BACT</name>
<dbReference type="PANTHER" id="PTHR36513">
    <property type="entry name" value="ABC TRANSMEMBRANE TYPE-1 DOMAIN-CONTAINING PROTEIN"/>
    <property type="match status" value="1"/>
</dbReference>
<dbReference type="RefSeq" id="WP_136063077.1">
    <property type="nucleotide sequence ID" value="NZ_CAAHFH010000002.1"/>
</dbReference>
<protein>
    <recommendedName>
        <fullName evidence="3">Alpha/beta hydrolase</fullName>
    </recommendedName>
</protein>
<sequence>MISDRFKSGFSRFGLSLIPVVITLSSGCSSPPIDQINLMPAPDVYGNGILNPLPEKNPFDLIPYDGILFATDRLPATDNDPQKYYKNEVGYLVRLGLAEIQLGEKELDWQYVRKNSMLKTRPDNLPIRITKIEEWGAMPSTSPFWLGANAATMNGAPDASGRFAEAINSQLAHSPKKHVYIYVHGYKVPFENPLLVSAELWHFLGYNGAFIAYSWPSTPSRFAYIRDSDTSVGFARNFRLLLELVAEQTDAEQIHIIGYSNGTRLVVRALEQLALMNHGKTPEEIQEKLRIQNVILTGSDLDRNTFGIYIADGILDVAQRTTVYVSGHDKALAFAQRLTRRHRVGQLWGGKGDLIHPQTVRALTKLQERINYVDVSQAEGADQGKGHGYFRGSPWASSDILMTLYFGLDPQERGLVEQEGLPIYSFPPDYISRLWKSIGRKDAAFAEKHRRHMMQLEAGKNASTPK</sequence>
<evidence type="ECO:0000313" key="2">
    <source>
        <dbReference type="Proteomes" id="UP000346198"/>
    </source>
</evidence>
<dbReference type="PROSITE" id="PS51257">
    <property type="entry name" value="PROKAR_LIPOPROTEIN"/>
    <property type="match status" value="1"/>
</dbReference>
<keyword evidence="2" id="KW-1185">Reference proteome</keyword>
<dbReference type="AlphaFoldDB" id="A0A6C2UMX7"/>
<dbReference type="Pfam" id="PF05990">
    <property type="entry name" value="DUF900"/>
    <property type="match status" value="1"/>
</dbReference>
<accession>A0A6C2UMX7</accession>
<dbReference type="PANTHER" id="PTHR36513:SF1">
    <property type="entry name" value="TRANSMEMBRANE PROTEIN"/>
    <property type="match status" value="1"/>
</dbReference>
<gene>
    <name evidence="1" type="ORF">SCARR_03706</name>
</gene>
<proteinExistence type="predicted"/>
<organism evidence="1 2">
    <name type="scientific">Pontiella sulfatireligans</name>
    <dbReference type="NCBI Taxonomy" id="2750658"/>
    <lineage>
        <taxon>Bacteria</taxon>
        <taxon>Pseudomonadati</taxon>
        <taxon>Kiritimatiellota</taxon>
        <taxon>Kiritimatiellia</taxon>
        <taxon>Kiritimatiellales</taxon>
        <taxon>Pontiellaceae</taxon>
        <taxon>Pontiella</taxon>
    </lineage>
</organism>
<dbReference type="EMBL" id="CAAHFH010000002">
    <property type="protein sequence ID" value="VGO21632.1"/>
    <property type="molecule type" value="Genomic_DNA"/>
</dbReference>
<evidence type="ECO:0008006" key="3">
    <source>
        <dbReference type="Google" id="ProtNLM"/>
    </source>
</evidence>
<dbReference type="InterPro" id="IPR029058">
    <property type="entry name" value="AB_hydrolase_fold"/>
</dbReference>
<evidence type="ECO:0000313" key="1">
    <source>
        <dbReference type="EMBL" id="VGO21632.1"/>
    </source>
</evidence>
<reference evidence="1 2" key="1">
    <citation type="submission" date="2019-04" db="EMBL/GenBank/DDBJ databases">
        <authorList>
            <person name="Van Vliet M D."/>
        </authorList>
    </citation>
    <scope>NUCLEOTIDE SEQUENCE [LARGE SCALE GENOMIC DNA]</scope>
    <source>
        <strain evidence="1 2">F21</strain>
    </source>
</reference>